<dbReference type="InterPro" id="IPR045048">
    <property type="entry name" value="FBXO31/39"/>
</dbReference>
<evidence type="ECO:0000256" key="1">
    <source>
        <dbReference type="ARBA" id="ARBA00004906"/>
    </source>
</evidence>
<dbReference type="PROSITE" id="PS50181">
    <property type="entry name" value="FBOX"/>
    <property type="match status" value="1"/>
</dbReference>
<name>A0AAD6C140_9EURO</name>
<dbReference type="CDD" id="cd22117">
    <property type="entry name" value="F-box_FBXL4"/>
    <property type="match status" value="1"/>
</dbReference>
<dbReference type="InterPro" id="IPR001810">
    <property type="entry name" value="F-box_dom"/>
</dbReference>
<dbReference type="Pfam" id="PF12937">
    <property type="entry name" value="F-box-like"/>
    <property type="match status" value="1"/>
</dbReference>
<sequence>MAGSFSSSEHPTDRTLHDHDQLIDEILHERHWTQIAGQVSIFDKLPAELIHQILSHLSARDLACVSRTCRIFAEHGSDDRLWARLVNSHLPFHIHDPGMFPSFRRLYLAHLRYWFIPQSKIWFADTEAHGCLILARYDHRRGVIEAYRVIADRGEPKFHLWEAHPDVMIQSFEPKISLWLDDPVLLLKDQEPSNPIAACQTWNPDRRMPMAAESHYVFSSLMFCPKELPGQTTIPSAALWPPSMIPSPERIYRGMSLTDAYLPSCASEASLIGFRLKRWANFRFQMTSTGNEAISNYATIDPELYVPTKEKPYQGIWIGDYSAHGCEFLLIYQQTQPSRYGPAGARQGNDQWNTLRAVKLTGDPNVPRGEVTFVAHDIGPNGLVRVADEEPFAGARIVHCFGHVAGLGFRDDTFIASQLILVSTDYIAHYWVEMGHISYFRRVNIDELLQI</sequence>
<dbReference type="SMART" id="SM00256">
    <property type="entry name" value="FBOX"/>
    <property type="match status" value="1"/>
</dbReference>
<dbReference type="Gene3D" id="1.20.1280.50">
    <property type="match status" value="1"/>
</dbReference>
<evidence type="ECO:0000259" key="3">
    <source>
        <dbReference type="PROSITE" id="PS50181"/>
    </source>
</evidence>
<accession>A0AAD6C140</accession>
<gene>
    <name evidence="4" type="ORF">N7458_010177</name>
</gene>
<feature type="domain" description="F-box" evidence="3">
    <location>
        <begin position="39"/>
        <end position="85"/>
    </location>
</feature>
<evidence type="ECO:0000313" key="4">
    <source>
        <dbReference type="EMBL" id="KAJ5439179.1"/>
    </source>
</evidence>
<proteinExistence type="predicted"/>
<comment type="caution">
    <text evidence="4">The sequence shown here is derived from an EMBL/GenBank/DDBJ whole genome shotgun (WGS) entry which is preliminary data.</text>
</comment>
<dbReference type="PANTHER" id="PTHR10706:SF130">
    <property type="entry name" value="F-BOX ONLY PROTEIN 31"/>
    <property type="match status" value="1"/>
</dbReference>
<comment type="pathway">
    <text evidence="1">Protein modification; protein ubiquitination.</text>
</comment>
<keyword evidence="2" id="KW-0833">Ubl conjugation pathway</keyword>
<protein>
    <recommendedName>
        <fullName evidence="3">F-box domain-containing protein</fullName>
    </recommendedName>
</protein>
<dbReference type="GeneID" id="81603802"/>
<dbReference type="InterPro" id="IPR036047">
    <property type="entry name" value="F-box-like_dom_sf"/>
</dbReference>
<reference evidence="4" key="2">
    <citation type="journal article" date="2023" name="IMA Fungus">
        <title>Comparative genomic study of the Penicillium genus elucidates a diverse pangenome and 15 lateral gene transfer events.</title>
        <authorList>
            <person name="Petersen C."/>
            <person name="Sorensen T."/>
            <person name="Nielsen M.R."/>
            <person name="Sondergaard T.E."/>
            <person name="Sorensen J.L."/>
            <person name="Fitzpatrick D.A."/>
            <person name="Frisvad J.C."/>
            <person name="Nielsen K.L."/>
        </authorList>
    </citation>
    <scope>NUCLEOTIDE SEQUENCE</scope>
    <source>
        <strain evidence="4">IBT 16125</strain>
    </source>
</reference>
<dbReference type="Proteomes" id="UP001213681">
    <property type="component" value="Unassembled WGS sequence"/>
</dbReference>
<evidence type="ECO:0000313" key="5">
    <source>
        <dbReference type="Proteomes" id="UP001213681"/>
    </source>
</evidence>
<evidence type="ECO:0000256" key="2">
    <source>
        <dbReference type="ARBA" id="ARBA00022786"/>
    </source>
</evidence>
<keyword evidence="5" id="KW-1185">Reference proteome</keyword>
<dbReference type="Pfam" id="PF12014">
    <property type="entry name" value="Cyclin_D1_bind"/>
    <property type="match status" value="1"/>
</dbReference>
<organism evidence="4 5">
    <name type="scientific">Penicillium daleae</name>
    <dbReference type="NCBI Taxonomy" id="63821"/>
    <lineage>
        <taxon>Eukaryota</taxon>
        <taxon>Fungi</taxon>
        <taxon>Dikarya</taxon>
        <taxon>Ascomycota</taxon>
        <taxon>Pezizomycotina</taxon>
        <taxon>Eurotiomycetes</taxon>
        <taxon>Eurotiomycetidae</taxon>
        <taxon>Eurotiales</taxon>
        <taxon>Aspergillaceae</taxon>
        <taxon>Penicillium</taxon>
    </lineage>
</organism>
<dbReference type="PANTHER" id="PTHR10706">
    <property type="entry name" value="F-BOX FAMILY PROTEIN"/>
    <property type="match status" value="1"/>
</dbReference>
<dbReference type="EMBL" id="JAPVEA010000008">
    <property type="protein sequence ID" value="KAJ5439179.1"/>
    <property type="molecule type" value="Genomic_DNA"/>
</dbReference>
<dbReference type="RefSeq" id="XP_056762408.1">
    <property type="nucleotide sequence ID" value="XM_056913559.1"/>
</dbReference>
<dbReference type="SUPFAM" id="SSF81383">
    <property type="entry name" value="F-box domain"/>
    <property type="match status" value="1"/>
</dbReference>
<reference evidence="4" key="1">
    <citation type="submission" date="2022-12" db="EMBL/GenBank/DDBJ databases">
        <authorList>
            <person name="Petersen C."/>
        </authorList>
    </citation>
    <scope>NUCLEOTIDE SEQUENCE</scope>
    <source>
        <strain evidence="4">IBT 16125</strain>
    </source>
</reference>
<dbReference type="AlphaFoldDB" id="A0AAD6C140"/>